<feature type="transmembrane region" description="Helical" evidence="1">
    <location>
        <begin position="245"/>
        <end position="268"/>
    </location>
</feature>
<sequence length="317" mass="32515">MKRYRPPQQLRARAKQTYASAMSSIALALALLAAITGAGAAVFQSRGARSVTPPPSNAARLLLLLLRKPIWLFGAALAGVSGAFHAGALSRGSLVEVESIMVTSLLFALALGIVVTEARVSLRDWFGAIATIVGLVMFLLFADPQDGVYTIPTRTAIIGVFTFAIVMTVLVGCAMRSKTPNVRASLFGASAAVSLGSAAVMLKVIDTNLANHNHVLTFLPALAFLGVCELGALLLQQVAFRQGSLAAALAPFIGGNPLVAGAVGIVVFNERFHHSLGDLLGAIAGIGLVVAGIVVLAASPLVAAGSGETANPEIQAS</sequence>
<dbReference type="AlphaFoldDB" id="A0A6J6BQY2"/>
<feature type="transmembrane region" description="Helical" evidence="1">
    <location>
        <begin position="154"/>
        <end position="172"/>
    </location>
</feature>
<gene>
    <name evidence="2" type="ORF">UFOPK1495_00172</name>
    <name evidence="3" type="ORF">UFOPK1603_00226</name>
</gene>
<keyword evidence="1" id="KW-0812">Transmembrane</keyword>
<dbReference type="PANTHER" id="PTHR40761:SF1">
    <property type="entry name" value="CONSERVED INTEGRAL MEMBRANE ALANINE VALINE AND LEUCINE RICH PROTEIN-RELATED"/>
    <property type="match status" value="1"/>
</dbReference>
<feature type="transmembrane region" description="Helical" evidence="1">
    <location>
        <begin position="280"/>
        <end position="303"/>
    </location>
</feature>
<keyword evidence="1" id="KW-0472">Membrane</keyword>
<evidence type="ECO:0000256" key="1">
    <source>
        <dbReference type="SAM" id="Phobius"/>
    </source>
</evidence>
<feature type="transmembrane region" description="Helical" evidence="1">
    <location>
        <begin position="100"/>
        <end position="119"/>
    </location>
</feature>
<feature type="transmembrane region" description="Helical" evidence="1">
    <location>
        <begin position="217"/>
        <end position="239"/>
    </location>
</feature>
<evidence type="ECO:0000313" key="3">
    <source>
        <dbReference type="EMBL" id="CAB4556359.1"/>
    </source>
</evidence>
<feature type="transmembrane region" description="Helical" evidence="1">
    <location>
        <begin position="125"/>
        <end position="142"/>
    </location>
</feature>
<accession>A0A6J6BQY2</accession>
<dbReference type="InterPro" id="IPR037185">
    <property type="entry name" value="EmrE-like"/>
</dbReference>
<feature type="transmembrane region" description="Helical" evidence="1">
    <location>
        <begin position="184"/>
        <end position="205"/>
    </location>
</feature>
<dbReference type="EMBL" id="CAEZSU010000010">
    <property type="protein sequence ID" value="CAB4540588.1"/>
    <property type="molecule type" value="Genomic_DNA"/>
</dbReference>
<organism evidence="2">
    <name type="scientific">freshwater metagenome</name>
    <dbReference type="NCBI Taxonomy" id="449393"/>
    <lineage>
        <taxon>unclassified sequences</taxon>
        <taxon>metagenomes</taxon>
        <taxon>ecological metagenomes</taxon>
    </lineage>
</organism>
<protein>
    <submittedName>
        <fullName evidence="2">Unannotated protein</fullName>
    </submittedName>
</protein>
<dbReference type="PANTHER" id="PTHR40761">
    <property type="entry name" value="CONSERVED INTEGRAL MEMBRANE ALANINE VALINE AND LEUCINE RICH PROTEIN-RELATED"/>
    <property type="match status" value="1"/>
</dbReference>
<keyword evidence="1" id="KW-1133">Transmembrane helix</keyword>
<dbReference type="EMBL" id="CAEZTG010000011">
    <property type="protein sequence ID" value="CAB4556359.1"/>
    <property type="molecule type" value="Genomic_DNA"/>
</dbReference>
<name>A0A6J6BQY2_9ZZZZ</name>
<dbReference type="NCBIfam" id="NF038012">
    <property type="entry name" value="DMT_1"/>
    <property type="match status" value="1"/>
</dbReference>
<reference evidence="2" key="1">
    <citation type="submission" date="2020-05" db="EMBL/GenBank/DDBJ databases">
        <authorList>
            <person name="Chiriac C."/>
            <person name="Salcher M."/>
            <person name="Ghai R."/>
            <person name="Kavagutti S V."/>
        </authorList>
    </citation>
    <scope>NUCLEOTIDE SEQUENCE</scope>
</reference>
<evidence type="ECO:0000313" key="2">
    <source>
        <dbReference type="EMBL" id="CAB4540588.1"/>
    </source>
</evidence>
<proteinExistence type="predicted"/>
<dbReference type="SUPFAM" id="SSF103481">
    <property type="entry name" value="Multidrug resistance efflux transporter EmrE"/>
    <property type="match status" value="1"/>
</dbReference>